<accession>A0ABT0SI06</accession>
<evidence type="ECO:0000313" key="1">
    <source>
        <dbReference type="EMBL" id="MCL7714589.1"/>
    </source>
</evidence>
<sequence length="229" mass="24180">MISSLALVTIGQTPRPDMVAPIGQALAGKGRSLRLQECGLLDGLDAAEVAARYAPGAGGIPLVTKLRDGRVVAICSEKVETGLQALIDRLESDGIEAILLLCTGRFDRLRTRRALLVQPDVLFPAVVAGLMPGAAIGVVAPASEQLPETPTKWRRAGLKPVCTVASPYTPGCGGWQHAVEELRRAAEVRLVVLDCMGYDEAQRAWLARALELPVLTSGSVVTSVLDALL</sequence>
<dbReference type="RefSeq" id="WP_250063700.1">
    <property type="nucleotide sequence ID" value="NZ_JAIKTS010000002.1"/>
</dbReference>
<dbReference type="InterPro" id="IPR010843">
    <property type="entry name" value="Uncharacterised_AroM"/>
</dbReference>
<dbReference type="Pfam" id="PF07302">
    <property type="entry name" value="AroM"/>
    <property type="match status" value="1"/>
</dbReference>
<dbReference type="Proteomes" id="UP001431235">
    <property type="component" value="Unassembled WGS sequence"/>
</dbReference>
<gene>
    <name evidence="1" type="ORF">K5L01_08040</name>
</gene>
<name>A0ABT0SI06_9GAMM</name>
<reference evidence="1 2" key="1">
    <citation type="submission" date="2021-08" db="EMBL/GenBank/DDBJ databases">
        <title>Novel members of of the genus Stenotrophomonas from differernt environment.</title>
        <authorList>
            <person name="Deng Y."/>
        </authorList>
    </citation>
    <scope>NUCLEOTIDE SEQUENCE [LARGE SCALE GENOMIC DNA]</scope>
    <source>
        <strain evidence="1 2">CPCC 101365</strain>
    </source>
</reference>
<comment type="caution">
    <text evidence="1">The sequence shown here is derived from an EMBL/GenBank/DDBJ whole genome shotgun (WGS) entry which is preliminary data.</text>
</comment>
<proteinExistence type="predicted"/>
<evidence type="ECO:0000313" key="2">
    <source>
        <dbReference type="Proteomes" id="UP001431235"/>
    </source>
</evidence>
<keyword evidence="2" id="KW-1185">Reference proteome</keyword>
<dbReference type="EMBL" id="JAIKTS010000002">
    <property type="protein sequence ID" value="MCL7714589.1"/>
    <property type="molecule type" value="Genomic_DNA"/>
</dbReference>
<organism evidence="1 2">
    <name type="scientific">Stenotrophomonas mori</name>
    <dbReference type="NCBI Taxonomy" id="2871096"/>
    <lineage>
        <taxon>Bacteria</taxon>
        <taxon>Pseudomonadati</taxon>
        <taxon>Pseudomonadota</taxon>
        <taxon>Gammaproteobacteria</taxon>
        <taxon>Lysobacterales</taxon>
        <taxon>Lysobacteraceae</taxon>
        <taxon>Stenotrophomonas</taxon>
    </lineage>
</organism>
<protein>
    <submittedName>
        <fullName evidence="1">AroM family protein</fullName>
    </submittedName>
</protein>